<dbReference type="InterPro" id="IPR043504">
    <property type="entry name" value="Peptidase_S1_PA_chymotrypsin"/>
</dbReference>
<gene>
    <name evidence="1" type="ORF">PBRASI_LOCUS7387</name>
</gene>
<comment type="caution">
    <text evidence="1">The sequence shown here is derived from an EMBL/GenBank/DDBJ whole genome shotgun (WGS) entry which is preliminary data.</text>
</comment>
<dbReference type="Proteomes" id="UP000789739">
    <property type="component" value="Unassembled WGS sequence"/>
</dbReference>
<name>A0A9N9CEK8_9GLOM</name>
<evidence type="ECO:0000313" key="1">
    <source>
        <dbReference type="EMBL" id="CAG8596072.1"/>
    </source>
</evidence>
<sequence length="235" mass="25211">MPILFRDEKIGDQGICVTSFAVVPTKENNRAYCGWVDGIGFLTSALCCKISYGCGIGQTSAGHGDDVFLVADKPQLIGMVGDTVFAVALNNPPFTDFGFVNTNSDLQLSPYVVGESDDGSFQLYPVIGMGSVVIGSEVCAYGPISGGYHCGEVVDMDLSGPVYTVSNIGGPVAQALGYISKVDNSDQHHNFIYYTPIDKALEEIAEKENCHYTLMTYNETSAEEFQAQVEIPAKN</sequence>
<dbReference type="AlphaFoldDB" id="A0A9N9CEK8"/>
<reference evidence="1" key="1">
    <citation type="submission" date="2021-06" db="EMBL/GenBank/DDBJ databases">
        <authorList>
            <person name="Kallberg Y."/>
            <person name="Tangrot J."/>
            <person name="Rosling A."/>
        </authorList>
    </citation>
    <scope>NUCLEOTIDE SEQUENCE</scope>
    <source>
        <strain evidence="1">BR232B</strain>
    </source>
</reference>
<protein>
    <submittedName>
        <fullName evidence="1">6972_t:CDS:1</fullName>
    </submittedName>
</protein>
<accession>A0A9N9CEK8</accession>
<organism evidence="1 2">
    <name type="scientific">Paraglomus brasilianum</name>
    <dbReference type="NCBI Taxonomy" id="144538"/>
    <lineage>
        <taxon>Eukaryota</taxon>
        <taxon>Fungi</taxon>
        <taxon>Fungi incertae sedis</taxon>
        <taxon>Mucoromycota</taxon>
        <taxon>Glomeromycotina</taxon>
        <taxon>Glomeromycetes</taxon>
        <taxon>Paraglomerales</taxon>
        <taxon>Paraglomeraceae</taxon>
        <taxon>Paraglomus</taxon>
    </lineage>
</organism>
<dbReference type="EMBL" id="CAJVPI010001126">
    <property type="protein sequence ID" value="CAG8596072.1"/>
    <property type="molecule type" value="Genomic_DNA"/>
</dbReference>
<keyword evidence="2" id="KW-1185">Reference proteome</keyword>
<dbReference type="Gene3D" id="2.40.10.10">
    <property type="entry name" value="Trypsin-like serine proteases"/>
    <property type="match status" value="2"/>
</dbReference>
<evidence type="ECO:0000313" key="2">
    <source>
        <dbReference type="Proteomes" id="UP000789739"/>
    </source>
</evidence>
<proteinExistence type="predicted"/>